<name>A0A813UEW4_9BILA</name>
<evidence type="ECO:0000313" key="2">
    <source>
        <dbReference type="EMBL" id="CAF0821775.1"/>
    </source>
</evidence>
<keyword evidence="1" id="KW-0812">Transmembrane</keyword>
<comment type="caution">
    <text evidence="2">The sequence shown here is derived from an EMBL/GenBank/DDBJ whole genome shotgun (WGS) entry which is preliminary data.</text>
</comment>
<evidence type="ECO:0000313" key="3">
    <source>
        <dbReference type="Proteomes" id="UP000663860"/>
    </source>
</evidence>
<dbReference type="Proteomes" id="UP000663860">
    <property type="component" value="Unassembled WGS sequence"/>
</dbReference>
<dbReference type="PANTHER" id="PTHR16228">
    <property type="entry name" value="DIVALENT CATION TRANSPORTER SOLUTE CARRIER FAMILY 41"/>
    <property type="match status" value="1"/>
</dbReference>
<gene>
    <name evidence="2" type="ORF">IZO911_LOCUS8039</name>
</gene>
<dbReference type="GO" id="GO:0005886">
    <property type="term" value="C:plasma membrane"/>
    <property type="evidence" value="ECO:0007669"/>
    <property type="project" value="TreeGrafter"/>
</dbReference>
<dbReference type="EMBL" id="CAJNOE010000053">
    <property type="protein sequence ID" value="CAF0821775.1"/>
    <property type="molecule type" value="Genomic_DNA"/>
</dbReference>
<keyword evidence="1" id="KW-0472">Membrane</keyword>
<dbReference type="SUPFAM" id="SSF161093">
    <property type="entry name" value="MgtE membrane domain-like"/>
    <property type="match status" value="1"/>
</dbReference>
<accession>A0A813UEW4</accession>
<dbReference type="GO" id="GO:0008324">
    <property type="term" value="F:monoatomic cation transmembrane transporter activity"/>
    <property type="evidence" value="ECO:0007669"/>
    <property type="project" value="InterPro"/>
</dbReference>
<dbReference type="Gene3D" id="1.10.357.20">
    <property type="entry name" value="SLC41 divalent cation transporters, integral membrane domain"/>
    <property type="match status" value="1"/>
</dbReference>
<evidence type="ECO:0000256" key="1">
    <source>
        <dbReference type="SAM" id="Phobius"/>
    </source>
</evidence>
<feature type="transmembrane region" description="Helical" evidence="1">
    <location>
        <begin position="65"/>
        <end position="89"/>
    </location>
</feature>
<dbReference type="InterPro" id="IPR045349">
    <property type="entry name" value="SLC41A1-3"/>
</dbReference>
<reference evidence="2" key="1">
    <citation type="submission" date="2021-02" db="EMBL/GenBank/DDBJ databases">
        <authorList>
            <person name="Nowell W R."/>
        </authorList>
    </citation>
    <scope>NUCLEOTIDE SEQUENCE</scope>
</reference>
<organism evidence="2 3">
    <name type="scientific">Adineta steineri</name>
    <dbReference type="NCBI Taxonomy" id="433720"/>
    <lineage>
        <taxon>Eukaryota</taxon>
        <taxon>Metazoa</taxon>
        <taxon>Spiralia</taxon>
        <taxon>Gnathifera</taxon>
        <taxon>Rotifera</taxon>
        <taxon>Eurotatoria</taxon>
        <taxon>Bdelloidea</taxon>
        <taxon>Adinetida</taxon>
        <taxon>Adinetidae</taxon>
        <taxon>Adineta</taxon>
    </lineage>
</organism>
<keyword evidence="1" id="KW-1133">Transmembrane helix</keyword>
<protein>
    <recommendedName>
        <fullName evidence="4">SLC41A/MgtE integral membrane domain-containing protein</fullName>
    </recommendedName>
</protein>
<sequence length="105" mass="11538">MARRLNQLRKSTLSTHDQLTCSSSILSSSSPRTPGKKVVKGGIMIFVIIISDKCKINPDNIVTPIAASLGDITILSILASIGGFLFRFIDKNMCKFKIYIINHTL</sequence>
<dbReference type="InterPro" id="IPR036739">
    <property type="entry name" value="SLC41_membr_dom_sf"/>
</dbReference>
<dbReference type="AlphaFoldDB" id="A0A813UEW4"/>
<proteinExistence type="predicted"/>
<dbReference type="PANTHER" id="PTHR16228:SF7">
    <property type="entry name" value="SLC41A_MGTE INTEGRAL MEMBRANE DOMAIN-CONTAINING PROTEIN"/>
    <property type="match status" value="1"/>
</dbReference>
<evidence type="ECO:0008006" key="4">
    <source>
        <dbReference type="Google" id="ProtNLM"/>
    </source>
</evidence>